<gene>
    <name evidence="7" type="primary">LOC104957098</name>
</gene>
<dbReference type="GeneID" id="104957098"/>
<dbReference type="InterPro" id="IPR038718">
    <property type="entry name" value="SNF2-like_sf"/>
</dbReference>
<dbReference type="PANTHER" id="PTHR45626:SF50">
    <property type="entry name" value="TRANSCRIPTION TERMINATION FACTOR 2"/>
    <property type="match status" value="1"/>
</dbReference>
<dbReference type="GO" id="GO:0005524">
    <property type="term" value="F:ATP binding"/>
    <property type="evidence" value="ECO:0007669"/>
    <property type="project" value="UniProtKB-KW"/>
</dbReference>
<feature type="signal peptide" evidence="4">
    <location>
        <begin position="1"/>
        <end position="22"/>
    </location>
</feature>
<dbReference type="GO" id="GO:0016787">
    <property type="term" value="F:hydrolase activity"/>
    <property type="evidence" value="ECO:0007669"/>
    <property type="project" value="UniProtKB-KW"/>
</dbReference>
<feature type="domain" description="SNF2 N-terminal" evidence="5">
    <location>
        <begin position="1"/>
        <end position="109"/>
    </location>
</feature>
<evidence type="ECO:0000259" key="5">
    <source>
        <dbReference type="Pfam" id="PF00176"/>
    </source>
</evidence>
<organism evidence="6 7">
    <name type="scientific">Notothenia coriiceps</name>
    <name type="common">black rockcod</name>
    <dbReference type="NCBI Taxonomy" id="8208"/>
    <lineage>
        <taxon>Eukaryota</taxon>
        <taxon>Metazoa</taxon>
        <taxon>Chordata</taxon>
        <taxon>Craniata</taxon>
        <taxon>Vertebrata</taxon>
        <taxon>Euteleostomi</taxon>
        <taxon>Actinopterygii</taxon>
        <taxon>Neopterygii</taxon>
        <taxon>Teleostei</taxon>
        <taxon>Neoteleostei</taxon>
        <taxon>Acanthomorphata</taxon>
        <taxon>Eupercaria</taxon>
        <taxon>Perciformes</taxon>
        <taxon>Notothenioidei</taxon>
        <taxon>Nototheniidae</taxon>
        <taxon>Notothenia</taxon>
    </lineage>
</organism>
<dbReference type="RefSeq" id="XP_010783013.1">
    <property type="nucleotide sequence ID" value="XM_010784711.1"/>
</dbReference>
<dbReference type="GO" id="GO:0005634">
    <property type="term" value="C:nucleus"/>
    <property type="evidence" value="ECO:0007669"/>
    <property type="project" value="TreeGrafter"/>
</dbReference>
<dbReference type="PANTHER" id="PTHR45626">
    <property type="entry name" value="TRANSCRIPTION TERMINATION FACTOR 2-RELATED"/>
    <property type="match status" value="1"/>
</dbReference>
<dbReference type="Gene3D" id="3.40.50.10810">
    <property type="entry name" value="Tandem AAA-ATPase domain"/>
    <property type="match status" value="1"/>
</dbReference>
<dbReference type="OrthoDB" id="423559at2759"/>
<evidence type="ECO:0000256" key="2">
    <source>
        <dbReference type="ARBA" id="ARBA00022801"/>
    </source>
</evidence>
<keyword evidence="3" id="KW-0067">ATP-binding</keyword>
<reference evidence="7" key="1">
    <citation type="submission" date="2025-08" db="UniProtKB">
        <authorList>
            <consortium name="RefSeq"/>
        </authorList>
    </citation>
    <scope>IDENTIFICATION</scope>
    <source>
        <tissue evidence="7">Muscle</tissue>
    </source>
</reference>
<proteinExistence type="predicted"/>
<dbReference type="Pfam" id="PF00176">
    <property type="entry name" value="SNF2-rel_dom"/>
    <property type="match status" value="1"/>
</dbReference>
<dbReference type="InterPro" id="IPR027417">
    <property type="entry name" value="P-loop_NTPase"/>
</dbReference>
<dbReference type="KEGG" id="ncc:104957098"/>
<evidence type="ECO:0000256" key="1">
    <source>
        <dbReference type="ARBA" id="ARBA00022741"/>
    </source>
</evidence>
<keyword evidence="2" id="KW-0378">Hydrolase</keyword>
<name>A0A6I9P803_9TELE</name>
<dbReference type="InterPro" id="IPR000330">
    <property type="entry name" value="SNF2_N"/>
</dbReference>
<accession>A0A6I9P803</accession>
<keyword evidence="1" id="KW-0547">Nucleotide-binding</keyword>
<evidence type="ECO:0000313" key="6">
    <source>
        <dbReference type="Proteomes" id="UP000504611"/>
    </source>
</evidence>
<dbReference type="AlphaFoldDB" id="A0A6I9P803"/>
<sequence length="187" mass="20541">MGLGKTLTIIALILAKKSKAKGEVEEKEEKQAEGWISKTDSSPVVSKGTLIICPASLVHHWKMEIDRRLKAGKLSVCLYHGPSRERSPKVLAGYDVVVTTYSLVSKEAPVQKEDAEKPSKDTDHVSSCQRAAELLSVRRMFNIPIVLDVLHPPDCMTAGGFARFSTGSETDSINIKPKRNLKPEKTS</sequence>
<evidence type="ECO:0000256" key="3">
    <source>
        <dbReference type="ARBA" id="ARBA00022840"/>
    </source>
</evidence>
<dbReference type="GO" id="GO:0006281">
    <property type="term" value="P:DNA repair"/>
    <property type="evidence" value="ECO:0007669"/>
    <property type="project" value="TreeGrafter"/>
</dbReference>
<keyword evidence="6" id="KW-1185">Reference proteome</keyword>
<keyword evidence="4" id="KW-0732">Signal</keyword>
<evidence type="ECO:0000313" key="7">
    <source>
        <dbReference type="RefSeq" id="XP_010783013.1"/>
    </source>
</evidence>
<dbReference type="InterPro" id="IPR050628">
    <property type="entry name" value="SNF2_RAD54_helicase_TF"/>
</dbReference>
<dbReference type="GO" id="GO:0008094">
    <property type="term" value="F:ATP-dependent activity, acting on DNA"/>
    <property type="evidence" value="ECO:0007669"/>
    <property type="project" value="TreeGrafter"/>
</dbReference>
<dbReference type="Proteomes" id="UP000504611">
    <property type="component" value="Unplaced"/>
</dbReference>
<dbReference type="SUPFAM" id="SSF52540">
    <property type="entry name" value="P-loop containing nucleoside triphosphate hydrolases"/>
    <property type="match status" value="1"/>
</dbReference>
<protein>
    <submittedName>
        <fullName evidence="7">Transcription termination factor 2-like</fullName>
    </submittedName>
</protein>
<evidence type="ECO:0000256" key="4">
    <source>
        <dbReference type="SAM" id="SignalP"/>
    </source>
</evidence>
<feature type="chain" id="PRO_5027038601" evidence="4">
    <location>
        <begin position="23"/>
        <end position="187"/>
    </location>
</feature>